<dbReference type="SUPFAM" id="SSF51735">
    <property type="entry name" value="NAD(P)-binding Rossmann-fold domains"/>
    <property type="match status" value="1"/>
</dbReference>
<dbReference type="GO" id="GO:0005737">
    <property type="term" value="C:cytoplasm"/>
    <property type="evidence" value="ECO:0007669"/>
    <property type="project" value="TreeGrafter"/>
</dbReference>
<dbReference type="PANTHER" id="PTHR48079:SF6">
    <property type="entry name" value="NAD(P)-BINDING DOMAIN-CONTAINING PROTEIN-RELATED"/>
    <property type="match status" value="1"/>
</dbReference>
<dbReference type="OrthoDB" id="9774199at2"/>
<dbReference type="Proteomes" id="UP000220914">
    <property type="component" value="Unassembled WGS sequence"/>
</dbReference>
<feature type="domain" description="NAD(P)-binding" evidence="1">
    <location>
        <begin position="54"/>
        <end position="159"/>
    </location>
</feature>
<gene>
    <name evidence="2" type="ORF">CQY20_20355</name>
</gene>
<protein>
    <submittedName>
        <fullName evidence="2">Oxidoreductase</fullName>
    </submittedName>
</protein>
<evidence type="ECO:0000259" key="1">
    <source>
        <dbReference type="Pfam" id="PF13460"/>
    </source>
</evidence>
<dbReference type="GO" id="GO:0004029">
    <property type="term" value="F:aldehyde dehydrogenase (NAD+) activity"/>
    <property type="evidence" value="ECO:0007669"/>
    <property type="project" value="TreeGrafter"/>
</dbReference>
<organism evidence="2 3">
    <name type="scientific">Mycolicibacterium agri</name>
    <name type="common">Mycobacterium agri</name>
    <dbReference type="NCBI Taxonomy" id="36811"/>
    <lineage>
        <taxon>Bacteria</taxon>
        <taxon>Bacillati</taxon>
        <taxon>Actinomycetota</taxon>
        <taxon>Actinomycetes</taxon>
        <taxon>Mycobacteriales</taxon>
        <taxon>Mycobacteriaceae</taxon>
        <taxon>Mycolicibacterium</taxon>
    </lineage>
</organism>
<name>A0A2A7MXK5_MYCAG</name>
<evidence type="ECO:0000313" key="3">
    <source>
        <dbReference type="Proteomes" id="UP000220914"/>
    </source>
</evidence>
<dbReference type="InterPro" id="IPR016040">
    <property type="entry name" value="NAD(P)-bd_dom"/>
</dbReference>
<dbReference type="AlphaFoldDB" id="A0A2A7MXK5"/>
<dbReference type="EMBL" id="PDCP01000039">
    <property type="protein sequence ID" value="PEG35888.1"/>
    <property type="molecule type" value="Genomic_DNA"/>
</dbReference>
<sequence length="376" mass="40622">MTRYAPVTVRFLTDPVPGLLGHRNGHVSVEPFASAGQKLEEDPVGGTARCLVTGATGYIGGRLTPRLLDAGLSVRALARNPDKLDDRPWRADIEVARGDLGDVESLTAAFDGVDVVYYLVHSMGSATDFAAEERRSAQNVVEAAKRTGVRRFVYLGGLHPPGAELSPHLRSRKEVGDILLASGIETVVLQAGVVVGSGSASFEMIRHLTNRLPAMTTPKWVHNRIQPIAIRDALHYLTAAATVEVPSSRAWDIGGPDVLSYGDMMQVYAQQAGLRRRWMVVLPWLTPTIASWWVGLVTPMPKGLARPLVESLECDAVIRDHDVDTIIAPPDGGLTGYRQAVDEALRNGPLPFDPHWAKVGRKVNNVSAESDSRGAA</sequence>
<reference evidence="2 3" key="1">
    <citation type="submission" date="2017-10" db="EMBL/GenBank/DDBJ databases">
        <title>The new phylogeny of genus Mycobacterium.</title>
        <authorList>
            <person name="Tortoli E."/>
            <person name="Trovato A."/>
            <person name="Cirillo D.M."/>
        </authorList>
    </citation>
    <scope>NUCLEOTIDE SEQUENCE [LARGE SCALE GENOMIC DNA]</scope>
    <source>
        <strain evidence="2 3">CCUG37673</strain>
    </source>
</reference>
<comment type="caution">
    <text evidence="2">The sequence shown here is derived from an EMBL/GenBank/DDBJ whole genome shotgun (WGS) entry which is preliminary data.</text>
</comment>
<evidence type="ECO:0000313" key="2">
    <source>
        <dbReference type="EMBL" id="PEG35888.1"/>
    </source>
</evidence>
<accession>A0A2A7MXK5</accession>
<dbReference type="CDD" id="cd05245">
    <property type="entry name" value="SDR_a2"/>
    <property type="match status" value="1"/>
</dbReference>
<dbReference type="Gene3D" id="3.40.50.720">
    <property type="entry name" value="NAD(P)-binding Rossmann-like Domain"/>
    <property type="match status" value="1"/>
</dbReference>
<dbReference type="InterPro" id="IPR051783">
    <property type="entry name" value="NAD(P)-dependent_oxidoreduct"/>
</dbReference>
<keyword evidence="3" id="KW-1185">Reference proteome</keyword>
<proteinExistence type="predicted"/>
<dbReference type="Pfam" id="PF13460">
    <property type="entry name" value="NAD_binding_10"/>
    <property type="match status" value="1"/>
</dbReference>
<dbReference type="PANTHER" id="PTHR48079">
    <property type="entry name" value="PROTEIN YEEZ"/>
    <property type="match status" value="1"/>
</dbReference>
<dbReference type="InterPro" id="IPR036291">
    <property type="entry name" value="NAD(P)-bd_dom_sf"/>
</dbReference>